<dbReference type="Gene3D" id="3.30.930.10">
    <property type="entry name" value="Bira Bifunctional Protein, Domain 2"/>
    <property type="match status" value="1"/>
</dbReference>
<sequence length="413" mass="46945">MAGTNFVNLIKTRGFFDLIKIIYKGQECFMFDYGPLGSRFRQNVQKHWWDLMVHQQQNVFPVESPALKSVNIMNHRQEETISQNSIFLRETLQQDCISKYLQILKLTNNKLPISVASVGACILSSAIHSDQPQERQFLFGGSNRTCLLLQNYTSPSNINTTLDFWVQLRLSWWKKFSNIPGNFSVTSKTLNDIHPPPGHATSGHNNQTYRAIAYQFPWGPEVVEEVKNVGDKVFRDLQNDELEKYMGQMFGKTACLPHCIECETSIEAATAAWLVDSYYERPTSKTADRKHNMVLKLHPQIAPFQVAIAINSASKAPSHEMHHVCSHLEREFKAAGVTCFNTSEHGSSPEAHFRRNDQLGIPYTVIVNENTMNEGLIHTRHRDTQIQSPSAITEIVGLLTQSLRTPLEDQNTN</sequence>
<accession>A0AAV2H1H2</accession>
<feature type="domain" description="Anticodon-binding" evidence="1">
    <location>
        <begin position="306"/>
        <end position="399"/>
    </location>
</feature>
<dbReference type="Pfam" id="PF03129">
    <property type="entry name" value="HGTP_anticodon"/>
    <property type="match status" value="1"/>
</dbReference>
<dbReference type="EMBL" id="CAXITT010000018">
    <property type="protein sequence ID" value="CAL1527473.1"/>
    <property type="molecule type" value="Genomic_DNA"/>
</dbReference>
<proteinExistence type="predicted"/>
<evidence type="ECO:0000259" key="1">
    <source>
        <dbReference type="Pfam" id="PF03129"/>
    </source>
</evidence>
<dbReference type="GO" id="GO:0005739">
    <property type="term" value="C:mitochondrion"/>
    <property type="evidence" value="ECO:0007669"/>
    <property type="project" value="TreeGrafter"/>
</dbReference>
<dbReference type="InterPro" id="IPR004154">
    <property type="entry name" value="Anticodon-bd"/>
</dbReference>
<protein>
    <recommendedName>
        <fullName evidence="1">Anticodon-binding domain-containing protein</fullName>
    </recommendedName>
</protein>
<dbReference type="PANTHER" id="PTHR10745">
    <property type="entry name" value="GLYCYL-TRNA SYNTHETASE/DNA POLYMERASE SUBUNIT GAMMA-2"/>
    <property type="match status" value="1"/>
</dbReference>
<dbReference type="PANTHER" id="PTHR10745:SF8">
    <property type="entry name" value="DNA POLYMERASE SUBUNIT GAMMA-2, MITOCHONDRIAL"/>
    <property type="match status" value="1"/>
</dbReference>
<dbReference type="SUPFAM" id="SSF52954">
    <property type="entry name" value="Class II aaRS ABD-related"/>
    <property type="match status" value="1"/>
</dbReference>
<name>A0AAV2H1H2_LYMST</name>
<dbReference type="InterPro" id="IPR045864">
    <property type="entry name" value="aa-tRNA-synth_II/BPL/LPL"/>
</dbReference>
<gene>
    <name evidence="2" type="ORF">GSLYS_00001650001</name>
</gene>
<keyword evidence="3" id="KW-1185">Reference proteome</keyword>
<dbReference type="Proteomes" id="UP001497497">
    <property type="component" value="Unassembled WGS sequence"/>
</dbReference>
<dbReference type="Gene3D" id="3.40.50.800">
    <property type="entry name" value="Anticodon-binding domain"/>
    <property type="match status" value="1"/>
</dbReference>
<comment type="caution">
    <text evidence="2">The sequence shown here is derived from an EMBL/GenBank/DDBJ whole genome shotgun (WGS) entry which is preliminary data.</text>
</comment>
<dbReference type="InterPro" id="IPR027031">
    <property type="entry name" value="Gly-tRNA_synthase/POLG2"/>
</dbReference>
<dbReference type="GO" id="GO:0006264">
    <property type="term" value="P:mitochondrial DNA replication"/>
    <property type="evidence" value="ECO:0007669"/>
    <property type="project" value="TreeGrafter"/>
</dbReference>
<evidence type="ECO:0000313" key="3">
    <source>
        <dbReference type="Proteomes" id="UP001497497"/>
    </source>
</evidence>
<evidence type="ECO:0000313" key="2">
    <source>
        <dbReference type="EMBL" id="CAL1527473.1"/>
    </source>
</evidence>
<dbReference type="InterPro" id="IPR036621">
    <property type="entry name" value="Anticodon-bd_dom_sf"/>
</dbReference>
<organism evidence="2 3">
    <name type="scientific">Lymnaea stagnalis</name>
    <name type="common">Great pond snail</name>
    <name type="synonym">Helix stagnalis</name>
    <dbReference type="NCBI Taxonomy" id="6523"/>
    <lineage>
        <taxon>Eukaryota</taxon>
        <taxon>Metazoa</taxon>
        <taxon>Spiralia</taxon>
        <taxon>Lophotrochozoa</taxon>
        <taxon>Mollusca</taxon>
        <taxon>Gastropoda</taxon>
        <taxon>Heterobranchia</taxon>
        <taxon>Euthyneura</taxon>
        <taxon>Panpulmonata</taxon>
        <taxon>Hygrophila</taxon>
        <taxon>Lymnaeoidea</taxon>
        <taxon>Lymnaeidae</taxon>
        <taxon>Lymnaea</taxon>
    </lineage>
</organism>
<dbReference type="AlphaFoldDB" id="A0AAV2H1H2"/>
<dbReference type="SUPFAM" id="SSF55681">
    <property type="entry name" value="Class II aaRS and biotin synthetases"/>
    <property type="match status" value="1"/>
</dbReference>
<reference evidence="2 3" key="1">
    <citation type="submission" date="2024-04" db="EMBL/GenBank/DDBJ databases">
        <authorList>
            <consortium name="Genoscope - CEA"/>
            <person name="William W."/>
        </authorList>
    </citation>
    <scope>NUCLEOTIDE SEQUENCE [LARGE SCALE GENOMIC DNA]</scope>
</reference>